<accession>A0ABM1E985</accession>
<organism evidence="4 5">
    <name type="scientific">Priapulus caudatus</name>
    <name type="common">Priapulid worm</name>
    <dbReference type="NCBI Taxonomy" id="37621"/>
    <lineage>
        <taxon>Eukaryota</taxon>
        <taxon>Metazoa</taxon>
        <taxon>Ecdysozoa</taxon>
        <taxon>Scalidophora</taxon>
        <taxon>Priapulida</taxon>
        <taxon>Priapulimorpha</taxon>
        <taxon>Priapulimorphida</taxon>
        <taxon>Priapulidae</taxon>
        <taxon>Priapulus</taxon>
    </lineage>
</organism>
<evidence type="ECO:0000256" key="2">
    <source>
        <dbReference type="ARBA" id="ARBA00023235"/>
    </source>
</evidence>
<evidence type="ECO:0000256" key="1">
    <source>
        <dbReference type="ARBA" id="ARBA00022723"/>
    </source>
</evidence>
<sequence>MSTVLEQGGLAPGGLNFDCKVRRESSELADMFVAHVCGMDAYARGLLAAARITEDGLLDALRQERYASYKTGIGARISDGAATLEECENYIIKQGEPQQRSGRQEHYEAILNRYV</sequence>
<keyword evidence="3" id="KW-0119">Carbohydrate metabolism</keyword>
<proteinExistence type="predicted"/>
<keyword evidence="2" id="KW-0413">Isomerase</keyword>
<dbReference type="InterPro" id="IPR001998">
    <property type="entry name" value="Xylose_isomerase"/>
</dbReference>
<evidence type="ECO:0000313" key="5">
    <source>
        <dbReference type="RefSeq" id="XP_014668756.1"/>
    </source>
</evidence>
<keyword evidence="4" id="KW-1185">Reference proteome</keyword>
<dbReference type="Gene3D" id="3.20.20.150">
    <property type="entry name" value="Divalent-metal-dependent TIM barrel enzymes"/>
    <property type="match status" value="1"/>
</dbReference>
<dbReference type="PANTHER" id="PTHR48306">
    <property type="entry name" value="XYLOSE ISOMERASE"/>
    <property type="match status" value="1"/>
</dbReference>
<dbReference type="RefSeq" id="XP_014668756.1">
    <property type="nucleotide sequence ID" value="XM_014813270.1"/>
</dbReference>
<keyword evidence="1" id="KW-0479">Metal-binding</keyword>
<reference evidence="5" key="1">
    <citation type="submission" date="2025-08" db="UniProtKB">
        <authorList>
            <consortium name="RefSeq"/>
        </authorList>
    </citation>
    <scope>IDENTIFICATION</scope>
</reference>
<gene>
    <name evidence="5" type="primary">LOC106810018</name>
</gene>
<dbReference type="GeneID" id="106810018"/>
<dbReference type="PROSITE" id="PS51415">
    <property type="entry name" value="XYLOSE_ISOMERASE"/>
    <property type="match status" value="1"/>
</dbReference>
<dbReference type="InterPro" id="IPR036237">
    <property type="entry name" value="Xyl_isomerase-like_sf"/>
</dbReference>
<dbReference type="PANTHER" id="PTHR48306:SF1">
    <property type="entry name" value="XYLOSE ISOMERASE"/>
    <property type="match status" value="1"/>
</dbReference>
<evidence type="ECO:0000313" key="4">
    <source>
        <dbReference type="Proteomes" id="UP000695022"/>
    </source>
</evidence>
<dbReference type="SUPFAM" id="SSF51658">
    <property type="entry name" value="Xylose isomerase-like"/>
    <property type="match status" value="1"/>
</dbReference>
<evidence type="ECO:0000256" key="3">
    <source>
        <dbReference type="ARBA" id="ARBA00023277"/>
    </source>
</evidence>
<protein>
    <submittedName>
        <fullName evidence="5">Xylose isomerase 2-like</fullName>
    </submittedName>
</protein>
<dbReference type="Proteomes" id="UP000695022">
    <property type="component" value="Unplaced"/>
</dbReference>
<name>A0ABM1E985_PRICU</name>